<protein>
    <submittedName>
        <fullName evidence="4">E3 ubiquitin- ligase TRIM71-like</fullName>
    </submittedName>
</protein>
<dbReference type="EMBL" id="CACRXK020037340">
    <property type="protein sequence ID" value="CAB4045027.1"/>
    <property type="molecule type" value="Genomic_DNA"/>
</dbReference>
<dbReference type="InterPro" id="IPR047153">
    <property type="entry name" value="TRIM45/56/19-like"/>
</dbReference>
<dbReference type="Proteomes" id="UP001152795">
    <property type="component" value="Unassembled WGS sequence"/>
</dbReference>
<dbReference type="PROSITE" id="PS50119">
    <property type="entry name" value="ZF_BBOX"/>
    <property type="match status" value="2"/>
</dbReference>
<dbReference type="InterPro" id="IPR017907">
    <property type="entry name" value="Znf_RING_CS"/>
</dbReference>
<dbReference type="InterPro" id="IPR027370">
    <property type="entry name" value="Znf-RING_euk"/>
</dbReference>
<dbReference type="SUPFAM" id="SSF57850">
    <property type="entry name" value="RING/U-box"/>
    <property type="match status" value="1"/>
</dbReference>
<dbReference type="PROSITE" id="PS50089">
    <property type="entry name" value="ZF_RING_2"/>
    <property type="match status" value="1"/>
</dbReference>
<dbReference type="SMART" id="SM00336">
    <property type="entry name" value="BBOX"/>
    <property type="match status" value="2"/>
</dbReference>
<proteinExistence type="predicted"/>
<gene>
    <name evidence="4" type="ORF">PACLA_8A052675</name>
</gene>
<keyword evidence="2" id="KW-0863">Zinc-finger</keyword>
<dbReference type="Pfam" id="PF13445">
    <property type="entry name" value="zf-RING_UBOX"/>
    <property type="match status" value="1"/>
</dbReference>
<dbReference type="Pfam" id="PF00643">
    <property type="entry name" value="zf-B_box"/>
    <property type="match status" value="1"/>
</dbReference>
<dbReference type="InterPro" id="IPR013083">
    <property type="entry name" value="Znf_RING/FYVE/PHD"/>
</dbReference>
<comment type="caution">
    <text evidence="4">The sequence shown here is derived from an EMBL/GenBank/DDBJ whole genome shotgun (WGS) entry which is preliminary data.</text>
</comment>
<dbReference type="SUPFAM" id="SSF57845">
    <property type="entry name" value="B-box zinc-binding domain"/>
    <property type="match status" value="1"/>
</dbReference>
<evidence type="ECO:0000313" key="5">
    <source>
        <dbReference type="Proteomes" id="UP001152795"/>
    </source>
</evidence>
<dbReference type="SMART" id="SM00184">
    <property type="entry name" value="RING"/>
    <property type="match status" value="1"/>
</dbReference>
<reference evidence="4" key="1">
    <citation type="submission" date="2020-04" db="EMBL/GenBank/DDBJ databases">
        <authorList>
            <person name="Alioto T."/>
            <person name="Alioto T."/>
            <person name="Gomez Garrido J."/>
        </authorList>
    </citation>
    <scope>NUCLEOTIDE SEQUENCE</scope>
    <source>
        <strain evidence="4">A484AB</strain>
    </source>
</reference>
<evidence type="ECO:0000256" key="3">
    <source>
        <dbReference type="ARBA" id="ARBA00022833"/>
    </source>
</evidence>
<evidence type="ECO:0000256" key="1">
    <source>
        <dbReference type="ARBA" id="ARBA00022723"/>
    </source>
</evidence>
<dbReference type="InterPro" id="IPR000315">
    <property type="entry name" value="Znf_B-box"/>
</dbReference>
<dbReference type="PANTHER" id="PTHR25462">
    <property type="entry name" value="BONUS, ISOFORM C-RELATED"/>
    <property type="match status" value="1"/>
</dbReference>
<dbReference type="PANTHER" id="PTHR25462:SF296">
    <property type="entry name" value="MEIOTIC P26, ISOFORM F"/>
    <property type="match status" value="1"/>
</dbReference>
<sequence>MGAEMDLEDSTTLRCSLCNEHFREPYILKCLHTFCRECLRKQNQDKDSVICKNCEQKSSIKAMRQNCFFANIMAASLLKEFQKGDITCGNCSAGNRLLKYCKECMEYLCNACVYCHENTKLTRAHNLIPLDKFEEELVIRGQNRAVFCPAHEDNVVEQYCRSCEETICRGCEVHQEHNAVSVAEGCSIEVPQLEAVLERAISKVSEPCFLHLLCNVYHPTSSDLFIP</sequence>
<organism evidence="4 5">
    <name type="scientific">Paramuricea clavata</name>
    <name type="common">Red gorgonian</name>
    <name type="synonym">Violescent sea-whip</name>
    <dbReference type="NCBI Taxonomy" id="317549"/>
    <lineage>
        <taxon>Eukaryota</taxon>
        <taxon>Metazoa</taxon>
        <taxon>Cnidaria</taxon>
        <taxon>Anthozoa</taxon>
        <taxon>Octocorallia</taxon>
        <taxon>Malacalcyonacea</taxon>
        <taxon>Plexauridae</taxon>
        <taxon>Paramuricea</taxon>
    </lineage>
</organism>
<dbReference type="GO" id="GO:0008270">
    <property type="term" value="F:zinc ion binding"/>
    <property type="evidence" value="ECO:0007669"/>
    <property type="project" value="UniProtKB-KW"/>
</dbReference>
<keyword evidence="1" id="KW-0479">Metal-binding</keyword>
<evidence type="ECO:0000256" key="2">
    <source>
        <dbReference type="ARBA" id="ARBA00022771"/>
    </source>
</evidence>
<evidence type="ECO:0000313" key="4">
    <source>
        <dbReference type="EMBL" id="CAB4045027.1"/>
    </source>
</evidence>
<dbReference type="InterPro" id="IPR001841">
    <property type="entry name" value="Znf_RING"/>
</dbReference>
<name>A0A7D9M7M2_PARCT</name>
<keyword evidence="4" id="KW-0436">Ligase</keyword>
<keyword evidence="3" id="KW-0862">Zinc</keyword>
<dbReference type="AlphaFoldDB" id="A0A7D9M7M2"/>
<dbReference type="Gene3D" id="3.30.40.10">
    <property type="entry name" value="Zinc/RING finger domain, C3HC4 (zinc finger)"/>
    <property type="match status" value="1"/>
</dbReference>
<dbReference type="Gene3D" id="3.30.160.60">
    <property type="entry name" value="Classic Zinc Finger"/>
    <property type="match status" value="1"/>
</dbReference>
<dbReference type="PROSITE" id="PS00518">
    <property type="entry name" value="ZF_RING_1"/>
    <property type="match status" value="1"/>
</dbReference>
<accession>A0A7D9M7M2</accession>
<dbReference type="GO" id="GO:0016874">
    <property type="term" value="F:ligase activity"/>
    <property type="evidence" value="ECO:0007669"/>
    <property type="project" value="UniProtKB-KW"/>
</dbReference>
<dbReference type="OrthoDB" id="5950519at2759"/>
<keyword evidence="5" id="KW-1185">Reference proteome</keyword>